<dbReference type="AlphaFoldDB" id="A0A0E9X7U5"/>
<evidence type="ECO:0008006" key="3">
    <source>
        <dbReference type="Google" id="ProtNLM"/>
    </source>
</evidence>
<proteinExistence type="predicted"/>
<feature type="chain" id="PRO_5002434876" description="Secreted protein" evidence="1">
    <location>
        <begin position="31"/>
        <end position="104"/>
    </location>
</feature>
<protein>
    <recommendedName>
        <fullName evidence="3">Secreted protein</fullName>
    </recommendedName>
</protein>
<reference evidence="2" key="2">
    <citation type="journal article" date="2015" name="Fish Shellfish Immunol.">
        <title>Early steps in the European eel (Anguilla anguilla)-Vibrio vulnificus interaction in the gills: Role of the RtxA13 toxin.</title>
        <authorList>
            <person name="Callol A."/>
            <person name="Pajuelo D."/>
            <person name="Ebbesson L."/>
            <person name="Teles M."/>
            <person name="MacKenzie S."/>
            <person name="Amaro C."/>
        </authorList>
    </citation>
    <scope>NUCLEOTIDE SEQUENCE</scope>
</reference>
<evidence type="ECO:0000256" key="1">
    <source>
        <dbReference type="SAM" id="SignalP"/>
    </source>
</evidence>
<name>A0A0E9X7U5_ANGAN</name>
<organism evidence="2">
    <name type="scientific">Anguilla anguilla</name>
    <name type="common">European freshwater eel</name>
    <name type="synonym">Muraena anguilla</name>
    <dbReference type="NCBI Taxonomy" id="7936"/>
    <lineage>
        <taxon>Eukaryota</taxon>
        <taxon>Metazoa</taxon>
        <taxon>Chordata</taxon>
        <taxon>Craniata</taxon>
        <taxon>Vertebrata</taxon>
        <taxon>Euteleostomi</taxon>
        <taxon>Actinopterygii</taxon>
        <taxon>Neopterygii</taxon>
        <taxon>Teleostei</taxon>
        <taxon>Anguilliformes</taxon>
        <taxon>Anguillidae</taxon>
        <taxon>Anguilla</taxon>
    </lineage>
</organism>
<evidence type="ECO:0000313" key="2">
    <source>
        <dbReference type="EMBL" id="JAH98536.1"/>
    </source>
</evidence>
<accession>A0A0E9X7U5</accession>
<dbReference type="EMBL" id="GBXM01010041">
    <property type="protein sequence ID" value="JAH98536.1"/>
    <property type="molecule type" value="Transcribed_RNA"/>
</dbReference>
<feature type="signal peptide" evidence="1">
    <location>
        <begin position="1"/>
        <end position="30"/>
    </location>
</feature>
<sequence>MSFCGVLPQSQCHSVSKAFVCFFLSLSSAAQFVHDCLCVCQKPPFITERNHTVYAHSVWLKTINAHAQIHENKTVANISSGGNTQIIFQQNSKDFHVTLYLFFF</sequence>
<reference evidence="2" key="1">
    <citation type="submission" date="2014-11" db="EMBL/GenBank/DDBJ databases">
        <authorList>
            <person name="Amaro Gonzalez C."/>
        </authorList>
    </citation>
    <scope>NUCLEOTIDE SEQUENCE</scope>
</reference>
<keyword evidence="1" id="KW-0732">Signal</keyword>